<name>A0A160P6M4_STRLU</name>
<proteinExistence type="predicted"/>
<gene>
    <name evidence="2" type="ORF">SLA_5520</name>
</gene>
<evidence type="ECO:0000256" key="1">
    <source>
        <dbReference type="SAM" id="MobiDB-lite"/>
    </source>
</evidence>
<dbReference type="GO" id="GO:0005829">
    <property type="term" value="C:cytosol"/>
    <property type="evidence" value="ECO:0007669"/>
    <property type="project" value="TreeGrafter"/>
</dbReference>
<dbReference type="SUPFAM" id="SSF102405">
    <property type="entry name" value="MCP/YpsA-like"/>
    <property type="match status" value="1"/>
</dbReference>
<dbReference type="InterPro" id="IPR052341">
    <property type="entry name" value="LOG_family_nucleotidases"/>
</dbReference>
<protein>
    <submittedName>
        <fullName evidence="2">Rossmann fold nucleotide-binding protein</fullName>
    </submittedName>
</protein>
<feature type="region of interest" description="Disordered" evidence="1">
    <location>
        <begin position="68"/>
        <end position="91"/>
    </location>
</feature>
<dbReference type="Proteomes" id="UP000217676">
    <property type="component" value="Chromosome"/>
</dbReference>
<dbReference type="PANTHER" id="PTHR43393:SF3">
    <property type="entry name" value="LYSINE DECARBOXYLASE-LIKE PROTEIN"/>
    <property type="match status" value="1"/>
</dbReference>
<dbReference type="Gene3D" id="3.40.50.450">
    <property type="match status" value="1"/>
</dbReference>
<organism evidence="2 3">
    <name type="scientific">Streptomyces laurentii</name>
    <dbReference type="NCBI Taxonomy" id="39478"/>
    <lineage>
        <taxon>Bacteria</taxon>
        <taxon>Bacillati</taxon>
        <taxon>Actinomycetota</taxon>
        <taxon>Actinomycetes</taxon>
        <taxon>Kitasatosporales</taxon>
        <taxon>Streptomycetaceae</taxon>
        <taxon>Streptomyces</taxon>
    </lineage>
</organism>
<dbReference type="KEGG" id="slau:SLA_5520"/>
<evidence type="ECO:0000313" key="2">
    <source>
        <dbReference type="EMBL" id="BAU86393.1"/>
    </source>
</evidence>
<reference evidence="2 3" key="1">
    <citation type="journal article" date="2016" name="Genome Announc.">
        <title>Complete Genome Sequence of Thiostrepton-Producing Streptomyces laurentii ATCC 31255.</title>
        <authorList>
            <person name="Doi K."/>
            <person name="Fujino Y."/>
            <person name="Nagayoshi Y."/>
            <person name="Ohshima T."/>
            <person name="Ogata S."/>
        </authorList>
    </citation>
    <scope>NUCLEOTIDE SEQUENCE [LARGE SCALE GENOMIC DNA]</scope>
    <source>
        <strain evidence="2 3">ATCC 31255</strain>
    </source>
</reference>
<accession>A0A160P6M4</accession>
<dbReference type="PANTHER" id="PTHR43393">
    <property type="entry name" value="CYTOKININ RIBOSIDE 5'-MONOPHOSPHATE PHOSPHORIBOHYDROLASE"/>
    <property type="match status" value="1"/>
</dbReference>
<sequence length="91" mass="9975">MGIPTWFYGREPPNAFASQVAKYFANAIREDGLPARSTAGVVFLPGAAGTVQEIFDDATPNERKIRARRRAGPGQNPRRWMSSCVRGVGRP</sequence>
<keyword evidence="3" id="KW-1185">Reference proteome</keyword>
<dbReference type="EMBL" id="AP017424">
    <property type="protein sequence ID" value="BAU86393.1"/>
    <property type="molecule type" value="Genomic_DNA"/>
</dbReference>
<evidence type="ECO:0000313" key="3">
    <source>
        <dbReference type="Proteomes" id="UP000217676"/>
    </source>
</evidence>
<dbReference type="AlphaFoldDB" id="A0A160P6M4"/>